<keyword evidence="4" id="KW-1185">Reference proteome</keyword>
<dbReference type="Proteomes" id="UP000694410">
    <property type="component" value="Unplaced"/>
</dbReference>
<dbReference type="Gene3D" id="3.10.100.10">
    <property type="entry name" value="Mannose-Binding Protein A, subunit A"/>
    <property type="match status" value="1"/>
</dbReference>
<dbReference type="PANTHER" id="PTHR45710:SF8">
    <property type="entry name" value="RERATING FAMILY MEMBER 4"/>
    <property type="match status" value="1"/>
</dbReference>
<evidence type="ECO:0000313" key="4">
    <source>
        <dbReference type="Proteomes" id="UP000694410"/>
    </source>
</evidence>
<proteinExistence type="predicted"/>
<keyword evidence="2" id="KW-0472">Membrane</keyword>
<feature type="region of interest" description="Disordered" evidence="1">
    <location>
        <begin position="93"/>
        <end position="115"/>
    </location>
</feature>
<sequence length="115" mass="12580">GLFSNIWLWRAVAGVLTAAVILISCIHFVNRSLGKDSPACPPLDLCPSGWLYFQRKCYNLSESEADWNSSQSHCSSHNSSLLVIENLQELVREPKGDPVSPPSSLPGNHFASLLS</sequence>
<dbReference type="InterPro" id="IPR016186">
    <property type="entry name" value="C-type_lectin-like/link_sf"/>
</dbReference>
<feature type="transmembrane region" description="Helical" evidence="2">
    <location>
        <begin position="6"/>
        <end position="29"/>
    </location>
</feature>
<dbReference type="SUPFAM" id="SSF56436">
    <property type="entry name" value="C-type lectin-like"/>
    <property type="match status" value="1"/>
</dbReference>
<dbReference type="InterPro" id="IPR050828">
    <property type="entry name" value="C-type_lectin/matrix_domain"/>
</dbReference>
<dbReference type="InterPro" id="IPR016187">
    <property type="entry name" value="CTDL_fold"/>
</dbReference>
<dbReference type="Ensembl" id="ENSCCET00000000370.1">
    <property type="protein sequence ID" value="ENSCCEP00000000176.1"/>
    <property type="gene ID" value="ENSCCEG00000000271.1"/>
</dbReference>
<organism evidence="3 4">
    <name type="scientific">Cyanistes caeruleus</name>
    <name type="common">Eurasian blue tit</name>
    <name type="synonym">Parus caeruleus</name>
    <dbReference type="NCBI Taxonomy" id="156563"/>
    <lineage>
        <taxon>Eukaryota</taxon>
        <taxon>Metazoa</taxon>
        <taxon>Chordata</taxon>
        <taxon>Craniata</taxon>
        <taxon>Vertebrata</taxon>
        <taxon>Euteleostomi</taxon>
        <taxon>Archelosauria</taxon>
        <taxon>Archosauria</taxon>
        <taxon>Dinosauria</taxon>
        <taxon>Saurischia</taxon>
        <taxon>Theropoda</taxon>
        <taxon>Coelurosauria</taxon>
        <taxon>Aves</taxon>
        <taxon>Neognathae</taxon>
        <taxon>Neoaves</taxon>
        <taxon>Telluraves</taxon>
        <taxon>Australaves</taxon>
        <taxon>Passeriformes</taxon>
        <taxon>Paridae</taxon>
        <taxon>Cyanistes</taxon>
    </lineage>
</organism>
<evidence type="ECO:0000313" key="3">
    <source>
        <dbReference type="Ensembl" id="ENSCCEP00000000176.1"/>
    </source>
</evidence>
<evidence type="ECO:0000256" key="1">
    <source>
        <dbReference type="SAM" id="MobiDB-lite"/>
    </source>
</evidence>
<name>A0A8C0TX74_CYACU</name>
<dbReference type="PANTHER" id="PTHR45710">
    <property type="entry name" value="C-TYPE LECTIN DOMAIN-CONTAINING PROTEIN 180"/>
    <property type="match status" value="1"/>
</dbReference>
<keyword evidence="2" id="KW-0812">Transmembrane</keyword>
<accession>A0A8C0TX74</accession>
<dbReference type="AlphaFoldDB" id="A0A8C0TX74"/>
<keyword evidence="2" id="KW-1133">Transmembrane helix</keyword>
<evidence type="ECO:0000256" key="2">
    <source>
        <dbReference type="SAM" id="Phobius"/>
    </source>
</evidence>
<reference evidence="3" key="1">
    <citation type="submission" date="2025-08" db="UniProtKB">
        <authorList>
            <consortium name="Ensembl"/>
        </authorList>
    </citation>
    <scope>IDENTIFICATION</scope>
</reference>
<reference evidence="3" key="2">
    <citation type="submission" date="2025-09" db="UniProtKB">
        <authorList>
            <consortium name="Ensembl"/>
        </authorList>
    </citation>
    <scope>IDENTIFICATION</scope>
</reference>
<protein>
    <submittedName>
        <fullName evidence="3">Uncharacterized protein</fullName>
    </submittedName>
</protein>